<evidence type="ECO:0000313" key="1">
    <source>
        <dbReference type="EMBL" id="OAT00363.1"/>
    </source>
</evidence>
<organism evidence="1 2">
    <name type="scientific">Ajellomyces dermatitidis (strain ER-3 / ATCC MYA-2586)</name>
    <name type="common">Blastomyces dermatitidis</name>
    <dbReference type="NCBI Taxonomy" id="559297"/>
    <lineage>
        <taxon>Eukaryota</taxon>
        <taxon>Fungi</taxon>
        <taxon>Dikarya</taxon>
        <taxon>Ascomycota</taxon>
        <taxon>Pezizomycotina</taxon>
        <taxon>Eurotiomycetes</taxon>
        <taxon>Eurotiomycetidae</taxon>
        <taxon>Onygenales</taxon>
        <taxon>Ajellomycetaceae</taxon>
        <taxon>Blastomyces</taxon>
    </lineage>
</organism>
<reference evidence="2" key="1">
    <citation type="journal article" date="2015" name="PLoS Genet.">
        <title>The dynamic genome and transcriptome of the human fungal pathogen Blastomyces and close relative Emmonsia.</title>
        <authorList>
            <person name="Munoz J.F."/>
            <person name="Gauthier G.M."/>
            <person name="Desjardins C.A."/>
            <person name="Gallo J.E."/>
            <person name="Holder J."/>
            <person name="Sullivan T.D."/>
            <person name="Marty A.J."/>
            <person name="Carmen J.C."/>
            <person name="Chen Z."/>
            <person name="Ding L."/>
            <person name="Gujja S."/>
            <person name="Magrini V."/>
            <person name="Misas E."/>
            <person name="Mitreva M."/>
            <person name="Priest M."/>
            <person name="Saif S."/>
            <person name="Whiston E.A."/>
            <person name="Young S."/>
            <person name="Zeng Q."/>
            <person name="Goldman W.E."/>
            <person name="Mardis E.R."/>
            <person name="Taylor J.W."/>
            <person name="McEwen J.G."/>
            <person name="Clay O.K."/>
            <person name="Klein B.S."/>
            <person name="Cuomo C.A."/>
        </authorList>
    </citation>
    <scope>NUCLEOTIDE SEQUENCE [LARGE SCALE GENOMIC DNA]</scope>
    <source>
        <strain evidence="2">ER-3 / ATCC MYA-2586</strain>
    </source>
</reference>
<accession>A0ABX2VUH6</accession>
<keyword evidence="2" id="KW-1185">Reference proteome</keyword>
<dbReference type="EMBL" id="EQ999975">
    <property type="protein sequence ID" value="OAT00363.1"/>
    <property type="molecule type" value="Genomic_DNA"/>
</dbReference>
<dbReference type="RefSeq" id="XP_045280090.1">
    <property type="nucleotide sequence ID" value="XM_045418100.1"/>
</dbReference>
<gene>
    <name evidence="1" type="ORF">BDCG_02556</name>
</gene>
<protein>
    <submittedName>
        <fullName evidence="1">Uncharacterized protein</fullName>
    </submittedName>
</protein>
<dbReference type="GeneID" id="69024966"/>
<dbReference type="Proteomes" id="UP000002039">
    <property type="component" value="Unassembled WGS sequence"/>
</dbReference>
<proteinExistence type="predicted"/>
<sequence>MVLACQLDSERNLFSDLARIQLILSRKPLPRIGSLTINNECILDINNRLLMLEICHLENENIPIDIQRKTSYSTVDTYIHDLLSVHDNRLRYQPNGASSMKDCIKPDVCIDNDENPTSLLMMITGISRNLLTLEWACVRPIEMQHPPILVDKSGSR</sequence>
<evidence type="ECO:0000313" key="2">
    <source>
        <dbReference type="Proteomes" id="UP000002039"/>
    </source>
</evidence>
<name>A0ABX2VUH6_AJEDR</name>